<evidence type="ECO:0000313" key="3">
    <source>
        <dbReference type="Proteomes" id="UP001597076"/>
    </source>
</evidence>
<dbReference type="EMBL" id="JBHUDI010000006">
    <property type="protein sequence ID" value="MFD1564326.1"/>
    <property type="molecule type" value="Genomic_DNA"/>
</dbReference>
<keyword evidence="3" id="KW-1185">Reference proteome</keyword>
<evidence type="ECO:0000259" key="1">
    <source>
        <dbReference type="PROSITE" id="PS51186"/>
    </source>
</evidence>
<comment type="caution">
    <text evidence="2">The sequence shown here is derived from an EMBL/GenBank/DDBJ whole genome shotgun (WGS) entry which is preliminary data.</text>
</comment>
<evidence type="ECO:0000313" key="2">
    <source>
        <dbReference type="EMBL" id="MFD1564326.1"/>
    </source>
</evidence>
<keyword evidence="2" id="KW-0808">Transferase</keyword>
<dbReference type="SUPFAM" id="SSF55729">
    <property type="entry name" value="Acyl-CoA N-acyltransferases (Nat)"/>
    <property type="match status" value="1"/>
</dbReference>
<dbReference type="AlphaFoldDB" id="A0ABD6BID6"/>
<protein>
    <submittedName>
        <fullName evidence="2">GNAT family N-acetyltransferase</fullName>
        <ecNumber evidence="2">2.3.1.-</ecNumber>
    </submittedName>
</protein>
<feature type="domain" description="N-acetyltransferase" evidence="1">
    <location>
        <begin position="5"/>
        <end position="154"/>
    </location>
</feature>
<keyword evidence="2" id="KW-0012">Acyltransferase</keyword>
<organism evidence="2 3">
    <name type="scientific">Haloarchaeobius amylolyticus</name>
    <dbReference type="NCBI Taxonomy" id="1198296"/>
    <lineage>
        <taxon>Archaea</taxon>
        <taxon>Methanobacteriati</taxon>
        <taxon>Methanobacteriota</taxon>
        <taxon>Stenosarchaea group</taxon>
        <taxon>Halobacteria</taxon>
        <taxon>Halobacteriales</taxon>
        <taxon>Halorubellaceae</taxon>
        <taxon>Haloarchaeobius</taxon>
    </lineage>
</organism>
<dbReference type="PROSITE" id="PS51186">
    <property type="entry name" value="GNAT"/>
    <property type="match status" value="1"/>
</dbReference>
<dbReference type="RefSeq" id="WP_390287764.1">
    <property type="nucleotide sequence ID" value="NZ_JBHUDI010000006.1"/>
</dbReference>
<accession>A0ABD6BID6</accession>
<proteinExistence type="predicted"/>
<dbReference type="Gene3D" id="3.40.630.30">
    <property type="match status" value="1"/>
</dbReference>
<name>A0ABD6BID6_9EURY</name>
<sequence>MTETYTIRRFREGDLEGYLSLYADVFGTRPDEEWFQWKYRDNPYVDHVPIYVAVVADEIVGARSFFALPLWTGQGTILALQPCDTMVHEAHRRKGLFTRMTEAAIEGYRNGEPELCFNFPNSKTRSGNQKLGWRITAEKELYYRIHDPAAVAGATGNRGVIELASSVVSPVAKGYLAVRDFLSDAAEPGVTVRRHETIPAECLESLYREAVPDGFHVVRDEQFLQWRFRNPNWEYEVYIATSDNRDVAAMITGTDRSADLTKTMIVDVLSVDGESAAVLDRLLSAVLEDNQTADLIVALGNSIHDDVLLKRGFLPDSKPPLSPITETTTLMVRPLSDAESQWTIGGKAIDDARNWETTFISHDRN</sequence>
<dbReference type="Pfam" id="PF13527">
    <property type="entry name" value="Acetyltransf_9"/>
    <property type="match status" value="1"/>
</dbReference>
<dbReference type="InterPro" id="IPR016181">
    <property type="entry name" value="Acyl_CoA_acyltransferase"/>
</dbReference>
<dbReference type="CDD" id="cd04301">
    <property type="entry name" value="NAT_SF"/>
    <property type="match status" value="1"/>
</dbReference>
<dbReference type="InterPro" id="IPR000182">
    <property type="entry name" value="GNAT_dom"/>
</dbReference>
<reference evidence="2 3" key="1">
    <citation type="journal article" date="2019" name="Int. J. Syst. Evol. Microbiol.">
        <title>The Global Catalogue of Microorganisms (GCM) 10K type strain sequencing project: providing services to taxonomists for standard genome sequencing and annotation.</title>
        <authorList>
            <consortium name="The Broad Institute Genomics Platform"/>
            <consortium name="The Broad Institute Genome Sequencing Center for Infectious Disease"/>
            <person name="Wu L."/>
            <person name="Ma J."/>
        </authorList>
    </citation>
    <scope>NUCLEOTIDE SEQUENCE [LARGE SCALE GENOMIC DNA]</scope>
    <source>
        <strain evidence="2 3">CGMCC 1.12230</strain>
    </source>
</reference>
<dbReference type="Proteomes" id="UP001597076">
    <property type="component" value="Unassembled WGS sequence"/>
</dbReference>
<dbReference type="GO" id="GO:0016746">
    <property type="term" value="F:acyltransferase activity"/>
    <property type="evidence" value="ECO:0007669"/>
    <property type="project" value="UniProtKB-KW"/>
</dbReference>
<gene>
    <name evidence="2" type="ORF">ACFR99_12290</name>
</gene>
<dbReference type="EC" id="2.3.1.-" evidence="2"/>